<comment type="catalytic activity">
    <reaction evidence="14">
        <text>L-tyrosyl-[protein] + ATP = O-(5'-adenylyl)-L-tyrosyl-[protein] + diphosphate</text>
        <dbReference type="Rhea" id="RHEA:54288"/>
        <dbReference type="Rhea" id="RHEA-COMP:10136"/>
        <dbReference type="Rhea" id="RHEA-COMP:13846"/>
        <dbReference type="ChEBI" id="CHEBI:30616"/>
        <dbReference type="ChEBI" id="CHEBI:33019"/>
        <dbReference type="ChEBI" id="CHEBI:46858"/>
        <dbReference type="ChEBI" id="CHEBI:83624"/>
        <dbReference type="EC" id="2.7.7.108"/>
    </reaction>
</comment>
<sequence length="477" mass="54091">MSEMSSGTNIFARPWVRVVALSIVVSICIQTLSILVQRVVASQYLICNLQFISEFIKQTDYCSTHFTRKRYVGTTELGYFVDPLSVEPWYFRDGFKEIERAVAPTTQSSVVQWGWETEKEAFAALKAAVQSRTQGNMEKAELIIQHALALAPHHPDILTEYGLVVEMGRKNLVQAEELYSRALSYNPHHPEALVRRARTLPIVEEIDKEMLKKLHEKRSYFLRIPKTNTALRRAMRESYFLHIYHTVAIEGNTMSLGQTRSIIETRMAVAGKSIMEHNEILGMDAALRFINQSVAYVSYFTLQDILDIHSRVLGFVDPDAAGVFRKTQVFVGSFTPISANMIPEEMEGMVKWLNEDDSLLLDPIERAAIAHYKLVSIHPFIDGNGRTARLLMNLILMQSGFPPVIIPVEARSDYYDTLNAANRGNLRPFIRFIAHQTDITLKLYINSVTTCDYQEESGECTVPVAPKISTQQDHGDP</sequence>
<reference evidence="21" key="1">
    <citation type="submission" date="2021-09" db="EMBL/GenBank/DDBJ databases">
        <authorList>
            <consortium name="Pathogen Informatics"/>
        </authorList>
    </citation>
    <scope>NUCLEOTIDE SEQUENCE</scope>
</reference>
<evidence type="ECO:0000256" key="3">
    <source>
        <dbReference type="ARBA" id="ARBA00022679"/>
    </source>
</evidence>
<evidence type="ECO:0000313" key="22">
    <source>
        <dbReference type="Proteomes" id="UP000746747"/>
    </source>
</evidence>
<evidence type="ECO:0000256" key="9">
    <source>
        <dbReference type="ARBA" id="ARBA00022840"/>
    </source>
</evidence>
<evidence type="ECO:0000259" key="20">
    <source>
        <dbReference type="PROSITE" id="PS51459"/>
    </source>
</evidence>
<evidence type="ECO:0000256" key="5">
    <source>
        <dbReference type="ARBA" id="ARBA00022695"/>
    </source>
</evidence>
<dbReference type="EMBL" id="CAKAEH010001255">
    <property type="protein sequence ID" value="CAG9533600.1"/>
    <property type="molecule type" value="Genomic_DNA"/>
</dbReference>
<dbReference type="AlphaFoldDB" id="A0A8J2Q2S8"/>
<dbReference type="PANTHER" id="PTHR13504:SF34">
    <property type="entry name" value="PROTEIN ADENYLYLTRANSFERASE FICD"/>
    <property type="match status" value="1"/>
</dbReference>
<feature type="active site" evidence="16">
    <location>
        <position position="378"/>
    </location>
</feature>
<dbReference type="Gene3D" id="1.25.40.10">
    <property type="entry name" value="Tetratricopeptide repeat domain"/>
    <property type="match status" value="1"/>
</dbReference>
<evidence type="ECO:0000256" key="15">
    <source>
        <dbReference type="ARBA" id="ARBA00049297"/>
    </source>
</evidence>
<dbReference type="EC" id="2.7.7.108" evidence="12"/>
<comment type="subcellular location">
    <subcellularLocation>
        <location evidence="1">Membrane</location>
        <topology evidence="1">Single-pass membrane protein</topology>
    </subcellularLocation>
</comment>
<evidence type="ECO:0000256" key="19">
    <source>
        <dbReference type="PIRSR" id="PIRSR640198-4"/>
    </source>
</evidence>
<name>A0A8J2Q2S8_9BILA</name>
<keyword evidence="22" id="KW-1185">Reference proteome</keyword>
<evidence type="ECO:0000256" key="6">
    <source>
        <dbReference type="ARBA" id="ARBA00022737"/>
    </source>
</evidence>
<comment type="similarity">
    <text evidence="2">Belongs to the fic family.</text>
</comment>
<feature type="glycosylation site" description="N-linked (GlcNAc...) asparagine" evidence="19">
    <location>
        <position position="291"/>
    </location>
</feature>
<comment type="catalytic activity">
    <reaction evidence="13">
        <text>L-threonyl-[protein] + ATP = 3-O-(5'-adenylyl)-L-threonyl-[protein] + diphosphate</text>
        <dbReference type="Rhea" id="RHEA:54292"/>
        <dbReference type="Rhea" id="RHEA-COMP:11060"/>
        <dbReference type="Rhea" id="RHEA-COMP:13847"/>
        <dbReference type="ChEBI" id="CHEBI:30013"/>
        <dbReference type="ChEBI" id="CHEBI:30616"/>
        <dbReference type="ChEBI" id="CHEBI:33019"/>
        <dbReference type="ChEBI" id="CHEBI:138113"/>
        <dbReference type="EC" id="2.7.7.108"/>
    </reaction>
</comment>
<dbReference type="SUPFAM" id="SSF48452">
    <property type="entry name" value="TPR-like"/>
    <property type="match status" value="1"/>
</dbReference>
<evidence type="ECO:0000256" key="14">
    <source>
        <dbReference type="ARBA" id="ARBA00048696"/>
    </source>
</evidence>
<keyword evidence="4" id="KW-0812">Transmembrane</keyword>
<comment type="caution">
    <text evidence="21">The sequence shown here is derived from an EMBL/GenBank/DDBJ whole genome shotgun (WGS) entry which is preliminary data.</text>
</comment>
<evidence type="ECO:0000256" key="18">
    <source>
        <dbReference type="PIRSR" id="PIRSR640198-3"/>
    </source>
</evidence>
<organism evidence="21 22">
    <name type="scientific">Cercopithifilaria johnstoni</name>
    <dbReference type="NCBI Taxonomy" id="2874296"/>
    <lineage>
        <taxon>Eukaryota</taxon>
        <taxon>Metazoa</taxon>
        <taxon>Ecdysozoa</taxon>
        <taxon>Nematoda</taxon>
        <taxon>Chromadorea</taxon>
        <taxon>Rhabditida</taxon>
        <taxon>Spirurina</taxon>
        <taxon>Spiruromorpha</taxon>
        <taxon>Filarioidea</taxon>
        <taxon>Onchocercidae</taxon>
        <taxon>Cercopithifilaria</taxon>
    </lineage>
</organism>
<evidence type="ECO:0000256" key="11">
    <source>
        <dbReference type="ARBA" id="ARBA00023136"/>
    </source>
</evidence>
<dbReference type="PANTHER" id="PTHR13504">
    <property type="entry name" value="FIDO DOMAIN-CONTAINING PROTEIN DDB_G0283145"/>
    <property type="match status" value="1"/>
</dbReference>
<keyword evidence="6" id="KW-0677">Repeat</keyword>
<feature type="binding site" evidence="17">
    <location>
        <begin position="414"/>
        <end position="415"/>
    </location>
    <ligand>
        <name>ATP</name>
        <dbReference type="ChEBI" id="CHEBI:30616"/>
    </ligand>
</feature>
<dbReference type="GO" id="GO:0005524">
    <property type="term" value="F:ATP binding"/>
    <property type="evidence" value="ECO:0007669"/>
    <property type="project" value="UniProtKB-KW"/>
</dbReference>
<evidence type="ECO:0000256" key="13">
    <source>
        <dbReference type="ARBA" id="ARBA00047939"/>
    </source>
</evidence>
<evidence type="ECO:0000313" key="21">
    <source>
        <dbReference type="EMBL" id="CAG9533600.1"/>
    </source>
</evidence>
<protein>
    <recommendedName>
        <fullName evidence="12">protein adenylyltransferase</fullName>
        <ecNumber evidence="12">2.7.7.108</ecNumber>
    </recommendedName>
</protein>
<keyword evidence="7 17" id="KW-0547">Nucleotide-binding</keyword>
<dbReference type="Pfam" id="PF02661">
    <property type="entry name" value="Fic"/>
    <property type="match status" value="1"/>
</dbReference>
<dbReference type="InterPro" id="IPR003812">
    <property type="entry name" value="Fido"/>
</dbReference>
<dbReference type="InterPro" id="IPR040198">
    <property type="entry name" value="Fido_containing"/>
</dbReference>
<comment type="catalytic activity">
    <reaction evidence="15">
        <text>3-O-(5'-adenylyl)-L-threonyl-[protein] + H2O = L-threonyl-[protein] + AMP + H(+)</text>
        <dbReference type="Rhea" id="RHEA:55932"/>
        <dbReference type="Rhea" id="RHEA-COMP:11060"/>
        <dbReference type="Rhea" id="RHEA-COMP:13847"/>
        <dbReference type="ChEBI" id="CHEBI:15377"/>
        <dbReference type="ChEBI" id="CHEBI:15378"/>
        <dbReference type="ChEBI" id="CHEBI:30013"/>
        <dbReference type="ChEBI" id="CHEBI:138113"/>
        <dbReference type="ChEBI" id="CHEBI:456215"/>
    </reaction>
</comment>
<evidence type="ECO:0000256" key="12">
    <source>
        <dbReference type="ARBA" id="ARBA00034531"/>
    </source>
</evidence>
<feature type="site" description="Important for autoinhibition of adenylyltransferase activity" evidence="18">
    <location>
        <position position="250"/>
    </location>
</feature>
<keyword evidence="9 17" id="KW-0067">ATP-binding</keyword>
<evidence type="ECO:0000256" key="1">
    <source>
        <dbReference type="ARBA" id="ARBA00004167"/>
    </source>
</evidence>
<evidence type="ECO:0000256" key="17">
    <source>
        <dbReference type="PIRSR" id="PIRSR640198-2"/>
    </source>
</evidence>
<accession>A0A8J2Q2S8</accession>
<evidence type="ECO:0000256" key="10">
    <source>
        <dbReference type="ARBA" id="ARBA00022989"/>
    </source>
</evidence>
<dbReference type="InterPro" id="IPR036597">
    <property type="entry name" value="Fido-like_dom_sf"/>
</dbReference>
<dbReference type="InterPro" id="IPR011990">
    <property type="entry name" value="TPR-like_helical_dom_sf"/>
</dbReference>
<evidence type="ECO:0000256" key="2">
    <source>
        <dbReference type="ARBA" id="ARBA00009742"/>
    </source>
</evidence>
<keyword evidence="5" id="KW-0548">Nucleotidyltransferase</keyword>
<dbReference type="Proteomes" id="UP000746747">
    <property type="component" value="Unassembled WGS sequence"/>
</dbReference>
<dbReference type="PROSITE" id="PS51459">
    <property type="entry name" value="FIDO"/>
    <property type="match status" value="1"/>
</dbReference>
<keyword evidence="11" id="KW-0472">Membrane</keyword>
<feature type="domain" description="Fido" evidence="20">
    <location>
        <begin position="300"/>
        <end position="435"/>
    </location>
</feature>
<dbReference type="Gene3D" id="1.10.3290.10">
    <property type="entry name" value="Fido-like domain"/>
    <property type="match status" value="1"/>
</dbReference>
<keyword evidence="10" id="KW-1133">Transmembrane helix</keyword>
<keyword evidence="8" id="KW-0802">TPR repeat</keyword>
<proteinExistence type="inferred from homology"/>
<evidence type="ECO:0000256" key="7">
    <source>
        <dbReference type="ARBA" id="ARBA00022741"/>
    </source>
</evidence>
<gene>
    <name evidence="21" type="ORF">CJOHNSTONI_LOCUS3813</name>
</gene>
<evidence type="ECO:0000256" key="8">
    <source>
        <dbReference type="ARBA" id="ARBA00022803"/>
    </source>
</evidence>
<dbReference type="GO" id="GO:0070733">
    <property type="term" value="F:AMPylase activity"/>
    <property type="evidence" value="ECO:0007669"/>
    <property type="project" value="UniProtKB-EC"/>
</dbReference>
<dbReference type="OrthoDB" id="439046at2759"/>
<evidence type="ECO:0000256" key="4">
    <source>
        <dbReference type="ARBA" id="ARBA00022692"/>
    </source>
</evidence>
<keyword evidence="3" id="KW-0808">Transferase</keyword>
<dbReference type="GO" id="GO:0016020">
    <property type="term" value="C:membrane"/>
    <property type="evidence" value="ECO:0007669"/>
    <property type="project" value="UniProtKB-SubCell"/>
</dbReference>
<evidence type="ECO:0000256" key="16">
    <source>
        <dbReference type="PIRSR" id="PIRSR640198-1"/>
    </source>
</evidence>
<feature type="binding site" evidence="17">
    <location>
        <position position="422"/>
    </location>
    <ligand>
        <name>ATP</name>
        <dbReference type="ChEBI" id="CHEBI:30616"/>
    </ligand>
</feature>
<dbReference type="SUPFAM" id="SSF140931">
    <property type="entry name" value="Fic-like"/>
    <property type="match status" value="1"/>
</dbReference>
<feature type="binding site" evidence="17">
    <location>
        <begin position="382"/>
        <end position="389"/>
    </location>
    <ligand>
        <name>ATP</name>
        <dbReference type="ChEBI" id="CHEBI:30616"/>
    </ligand>
</feature>